<dbReference type="InterPro" id="IPR029063">
    <property type="entry name" value="SAM-dependent_MTases_sf"/>
</dbReference>
<reference evidence="4" key="1">
    <citation type="journal article" date="2019" name="Int. J. Syst. Evol. Microbiol.">
        <title>The Global Catalogue of Microorganisms (GCM) 10K type strain sequencing project: providing services to taxonomists for standard genome sequencing and annotation.</title>
        <authorList>
            <consortium name="The Broad Institute Genomics Platform"/>
            <consortium name="The Broad Institute Genome Sequencing Center for Infectious Disease"/>
            <person name="Wu L."/>
            <person name="Ma J."/>
        </authorList>
    </citation>
    <scope>NUCLEOTIDE SEQUENCE [LARGE SCALE GENOMIC DNA]</scope>
    <source>
        <strain evidence="4">KCTC 32465</strain>
    </source>
</reference>
<dbReference type="InterPro" id="IPR038375">
    <property type="entry name" value="NDUFAF7_sf"/>
</dbReference>
<keyword evidence="4" id="KW-1185">Reference proteome</keyword>
<protein>
    <submittedName>
        <fullName evidence="3">ATP synthase subunit beta</fullName>
    </submittedName>
</protein>
<keyword evidence="2" id="KW-0808">Transferase</keyword>
<comment type="caution">
    <text evidence="3">The sequence shown here is derived from an EMBL/GenBank/DDBJ whole genome shotgun (WGS) entry which is preliminary data.</text>
</comment>
<gene>
    <name evidence="3" type="ORF">GCM10008927_29930</name>
</gene>
<evidence type="ECO:0000313" key="3">
    <source>
        <dbReference type="EMBL" id="GHA62532.1"/>
    </source>
</evidence>
<dbReference type="InterPro" id="IPR003788">
    <property type="entry name" value="NDUFAF7"/>
</dbReference>
<keyword evidence="1" id="KW-0489">Methyltransferase</keyword>
<accession>A0ABQ3DDL4</accession>
<evidence type="ECO:0000256" key="2">
    <source>
        <dbReference type="ARBA" id="ARBA00022679"/>
    </source>
</evidence>
<evidence type="ECO:0000256" key="1">
    <source>
        <dbReference type="ARBA" id="ARBA00022603"/>
    </source>
</evidence>
<dbReference type="PANTHER" id="PTHR12049">
    <property type="entry name" value="PROTEIN ARGININE METHYLTRANSFERASE NDUFAF7, MITOCHONDRIAL"/>
    <property type="match status" value="1"/>
</dbReference>
<dbReference type="Proteomes" id="UP000634455">
    <property type="component" value="Unassembled WGS sequence"/>
</dbReference>
<proteinExistence type="predicted"/>
<dbReference type="EMBL" id="BMZF01000014">
    <property type="protein sequence ID" value="GHA62532.1"/>
    <property type="molecule type" value="Genomic_DNA"/>
</dbReference>
<sequence length="354" mass="38054">MTPLHEILLRQIARVGPISVADFMTQALLHPDHGYYTTTTPIGRGGDFVTAPEISQMFGELIGLSLAQAWLDQGSPAPFHLCEIGPGKGTLMGDILRATKSVPNFHAAMNVILIEASPTLQAVQKQTLSGVAVTWLDSVAAMPDGPMFMVANEFFDCLPIRQFRRNDTGWQEQMIGAENDAFHFVLGTQSPADLFHTRADLPTGAIIETSAAGNAIMDTLSRHIANFGGAFIALDYGDWGTHGDTFQAIKNHEKSDPLLYVGCADLTAHVDFHALGETAKAHAKISQMIPQGVLLERLGITARAQQLAAKLSGEALENHIAAHKRLTHPSEMGTLFKALAVVPHNAPLPAGFEG</sequence>
<dbReference type="RefSeq" id="WP_189641550.1">
    <property type="nucleotide sequence ID" value="NZ_BMZF01000014.1"/>
</dbReference>
<name>A0ABQ3DDL4_9RHOB</name>
<dbReference type="Pfam" id="PF02636">
    <property type="entry name" value="Methyltransf_28"/>
    <property type="match status" value="1"/>
</dbReference>
<dbReference type="Gene3D" id="3.40.50.12710">
    <property type="match status" value="1"/>
</dbReference>
<organism evidence="3 4">
    <name type="scientific">Paramylibacter ulvae</name>
    <dbReference type="NCBI Taxonomy" id="1651968"/>
    <lineage>
        <taxon>Bacteria</taxon>
        <taxon>Pseudomonadati</taxon>
        <taxon>Pseudomonadota</taxon>
        <taxon>Alphaproteobacteria</taxon>
        <taxon>Rhodobacterales</taxon>
        <taxon>Paracoccaceae</taxon>
        <taxon>Paramylibacter</taxon>
    </lineage>
</organism>
<dbReference type="SUPFAM" id="SSF53335">
    <property type="entry name" value="S-adenosyl-L-methionine-dependent methyltransferases"/>
    <property type="match status" value="1"/>
</dbReference>
<dbReference type="PANTHER" id="PTHR12049:SF7">
    <property type="entry name" value="PROTEIN ARGININE METHYLTRANSFERASE NDUFAF7, MITOCHONDRIAL"/>
    <property type="match status" value="1"/>
</dbReference>
<evidence type="ECO:0000313" key="4">
    <source>
        <dbReference type="Proteomes" id="UP000634455"/>
    </source>
</evidence>